<name>A0A7Y9F1V0_9ACTN</name>
<dbReference type="EMBL" id="JACCBE010000001">
    <property type="protein sequence ID" value="NYD58067.1"/>
    <property type="molecule type" value="Genomic_DNA"/>
</dbReference>
<evidence type="ECO:0000256" key="1">
    <source>
        <dbReference type="SAM" id="MobiDB-lite"/>
    </source>
</evidence>
<dbReference type="Proteomes" id="UP000516957">
    <property type="component" value="Unassembled WGS sequence"/>
</dbReference>
<evidence type="ECO:0000313" key="2">
    <source>
        <dbReference type="EMBL" id="NYD58067.1"/>
    </source>
</evidence>
<gene>
    <name evidence="2" type="ORF">BKA08_002305</name>
</gene>
<keyword evidence="3" id="KW-1185">Reference proteome</keyword>
<sequence length="201" mass="20432">MTTRASRRRAAPPDGGPVAGPTPRTALGLVLTAVLLGAGLLGGCSTDTLAEKGMEKAMEAGSGGDAVVDVDSDAGTVTIEGEDGSLSVGGGELPESFPEDVPLPDQAYQVVSAMELGGDEEMIMAALLVPGGDVASTVEHLEAGFEEAGYEQTGNLRQDLDGNHYVQLQFTDGSTTVSLNVAGSDDEELSVSYTIGSADEL</sequence>
<feature type="compositionally biased region" description="Basic residues" evidence="1">
    <location>
        <begin position="1"/>
        <end position="10"/>
    </location>
</feature>
<evidence type="ECO:0000313" key="3">
    <source>
        <dbReference type="Proteomes" id="UP000516957"/>
    </source>
</evidence>
<organism evidence="2 3">
    <name type="scientific">Nocardioides marinisabuli</name>
    <dbReference type="NCBI Taxonomy" id="419476"/>
    <lineage>
        <taxon>Bacteria</taxon>
        <taxon>Bacillati</taxon>
        <taxon>Actinomycetota</taxon>
        <taxon>Actinomycetes</taxon>
        <taxon>Propionibacteriales</taxon>
        <taxon>Nocardioidaceae</taxon>
        <taxon>Nocardioides</taxon>
    </lineage>
</organism>
<reference evidence="2 3" key="1">
    <citation type="submission" date="2020-07" db="EMBL/GenBank/DDBJ databases">
        <title>Sequencing the genomes of 1000 actinobacteria strains.</title>
        <authorList>
            <person name="Klenk H.-P."/>
        </authorList>
    </citation>
    <scope>NUCLEOTIDE SEQUENCE [LARGE SCALE GENOMIC DNA]</scope>
    <source>
        <strain evidence="2 3">DSM 18965</strain>
    </source>
</reference>
<feature type="region of interest" description="Disordered" evidence="1">
    <location>
        <begin position="1"/>
        <end position="23"/>
    </location>
</feature>
<dbReference type="RefSeq" id="WP_179615735.1">
    <property type="nucleotide sequence ID" value="NZ_CP059163.1"/>
</dbReference>
<accession>A0A7Y9F1V0</accession>
<proteinExistence type="predicted"/>
<comment type="caution">
    <text evidence="2">The sequence shown here is derived from an EMBL/GenBank/DDBJ whole genome shotgun (WGS) entry which is preliminary data.</text>
</comment>
<dbReference type="AlphaFoldDB" id="A0A7Y9F1V0"/>
<protein>
    <submittedName>
        <fullName evidence="2">Uncharacterized protein</fullName>
    </submittedName>
</protein>